<dbReference type="PANTHER" id="PTHR43861:SF3">
    <property type="entry name" value="PUTATIVE (AFU_ORTHOLOGUE AFUA_2G14390)-RELATED"/>
    <property type="match status" value="1"/>
</dbReference>
<dbReference type="Pfam" id="PF13649">
    <property type="entry name" value="Methyltransf_25"/>
    <property type="match status" value="1"/>
</dbReference>
<dbReference type="GO" id="GO:0008168">
    <property type="term" value="F:methyltransferase activity"/>
    <property type="evidence" value="ECO:0007669"/>
    <property type="project" value="UniProtKB-KW"/>
</dbReference>
<dbReference type="InterPro" id="IPR029063">
    <property type="entry name" value="SAM-dependent_MTases_sf"/>
</dbReference>
<proteinExistence type="predicted"/>
<evidence type="ECO:0000256" key="1">
    <source>
        <dbReference type="ARBA" id="ARBA00022679"/>
    </source>
</evidence>
<dbReference type="EMBL" id="CP001108">
    <property type="protein sequence ID" value="ACF45981.1"/>
    <property type="molecule type" value="Genomic_DNA"/>
</dbReference>
<evidence type="ECO:0000313" key="3">
    <source>
        <dbReference type="EMBL" id="ACF45981.1"/>
    </source>
</evidence>
<dbReference type="CDD" id="cd02440">
    <property type="entry name" value="AdoMet_MTases"/>
    <property type="match status" value="1"/>
</dbReference>
<keyword evidence="3" id="KW-0489">Methyltransferase</keyword>
<dbReference type="InterPro" id="IPR041698">
    <property type="entry name" value="Methyltransf_25"/>
</dbReference>
<feature type="domain" description="Methyltransferase" evidence="2">
    <location>
        <begin position="47"/>
        <end position="143"/>
    </location>
</feature>
<dbReference type="Proteomes" id="UP000002725">
    <property type="component" value="Chromosome"/>
</dbReference>
<evidence type="ECO:0000313" key="4">
    <source>
        <dbReference type="Proteomes" id="UP000002725"/>
    </source>
</evidence>
<accession>B4S7E4</accession>
<keyword evidence="4" id="KW-1185">Reference proteome</keyword>
<dbReference type="STRING" id="290512.Paes_0938"/>
<name>B4S7E4_PROA2</name>
<dbReference type="Gene3D" id="3.40.50.150">
    <property type="entry name" value="Vaccinia Virus protein VP39"/>
    <property type="match status" value="1"/>
</dbReference>
<evidence type="ECO:0000259" key="2">
    <source>
        <dbReference type="Pfam" id="PF13649"/>
    </source>
</evidence>
<gene>
    <name evidence="3" type="ordered locus">Paes_0938</name>
</gene>
<keyword evidence="1" id="KW-0808">Transferase</keyword>
<reference evidence="3" key="1">
    <citation type="submission" date="2008-06" db="EMBL/GenBank/DDBJ databases">
        <title>Complete sequence of chromosome of Prosthecochloris aestuarii DSM 271.</title>
        <authorList>
            <consortium name="US DOE Joint Genome Institute"/>
            <person name="Lucas S."/>
            <person name="Copeland A."/>
            <person name="Lapidus A."/>
            <person name="Glavina del Rio T."/>
            <person name="Dalin E."/>
            <person name="Tice H."/>
            <person name="Bruce D."/>
            <person name="Goodwin L."/>
            <person name="Pitluck S."/>
            <person name="Schmutz J."/>
            <person name="Larimer F."/>
            <person name="Land M."/>
            <person name="Hauser L."/>
            <person name="Kyrpides N."/>
            <person name="Anderson I."/>
            <person name="Liu Z."/>
            <person name="Li T."/>
            <person name="Zhao F."/>
            <person name="Overmann J."/>
            <person name="Bryant D.A."/>
            <person name="Richardson P."/>
        </authorList>
    </citation>
    <scope>NUCLEOTIDE SEQUENCE [LARGE SCALE GENOMIC DNA]</scope>
    <source>
        <strain evidence="3">DSM 271</strain>
    </source>
</reference>
<dbReference type="PANTHER" id="PTHR43861">
    <property type="entry name" value="TRANS-ACONITATE 2-METHYLTRANSFERASE-RELATED"/>
    <property type="match status" value="1"/>
</dbReference>
<dbReference type="SUPFAM" id="SSF53335">
    <property type="entry name" value="S-adenosyl-L-methionine-dependent methyltransferases"/>
    <property type="match status" value="1"/>
</dbReference>
<dbReference type="RefSeq" id="WP_012505518.1">
    <property type="nucleotide sequence ID" value="NC_011059.1"/>
</dbReference>
<dbReference type="HOGENOM" id="CLU_037990_1_2_10"/>
<dbReference type="KEGG" id="paa:Paes_0938"/>
<organism evidence="3 4">
    <name type="scientific">Prosthecochloris aestuarii (strain DSM 271 / SK 413)</name>
    <dbReference type="NCBI Taxonomy" id="290512"/>
    <lineage>
        <taxon>Bacteria</taxon>
        <taxon>Pseudomonadati</taxon>
        <taxon>Chlorobiota</taxon>
        <taxon>Chlorobiia</taxon>
        <taxon>Chlorobiales</taxon>
        <taxon>Chlorobiaceae</taxon>
        <taxon>Prosthecochloris</taxon>
    </lineage>
</organism>
<dbReference type="eggNOG" id="COG0500">
    <property type="taxonomic scope" value="Bacteria"/>
</dbReference>
<protein>
    <submittedName>
        <fullName evidence="3">Methyltransferase type 11</fullName>
    </submittedName>
</protein>
<dbReference type="GO" id="GO:0032259">
    <property type="term" value="P:methylation"/>
    <property type="evidence" value="ECO:0007669"/>
    <property type="project" value="UniProtKB-KW"/>
</dbReference>
<dbReference type="AlphaFoldDB" id="B4S7E4"/>
<sequence length="218" mass="23861">MNNNWNSNSRFDKAAESWDESPRRTALAMNVFAALQRMVPFQKRWNIMEAGCGTGLLTLPAARLVKSVLGVDPSPGMLDILNKKAAAEKFQNITTRVSDLLSISKNHCPEAPFDCLFSSMTLHHIKDAAAAVRIMASLLAPGGFLAIADLDEEDGFFHDNEEEEVHHGFSRTAVEEMLIAAGCSNIRFDTATAVTKTNRAGKEKTYTIFLAVAEAPNC</sequence>